<evidence type="ECO:0000313" key="3">
    <source>
        <dbReference type="Proteomes" id="UP001464891"/>
    </source>
</evidence>
<protein>
    <submittedName>
        <fullName evidence="2">Uncharacterized protein</fullName>
    </submittedName>
</protein>
<reference evidence="2 3" key="1">
    <citation type="submission" date="2022-04" db="EMBL/GenBank/DDBJ databases">
        <title>Positive selection, recombination, and allopatry shape intraspecific diversity of widespread and dominant cyanobacteria.</title>
        <authorList>
            <person name="Wei J."/>
            <person name="Shu W."/>
            <person name="Hu C."/>
        </authorList>
    </citation>
    <scope>NUCLEOTIDE SEQUENCE [LARGE SCALE GENOMIC DNA]</scope>
    <source>
        <strain evidence="2 3">GB2-A4</strain>
    </source>
</reference>
<sequence length="49" mass="5211">MKREEGVRSQKLGDRSSPTKDTEVTFGGGLGDATVPQRGFGGKRPQGFS</sequence>
<gene>
    <name evidence="2" type="ORF">NC998_18660</name>
</gene>
<name>A0ABV0JDI5_9CYAN</name>
<dbReference type="RefSeq" id="WP_190432220.1">
    <property type="nucleotide sequence ID" value="NZ_JAMPKM010000012.1"/>
</dbReference>
<accession>A0ABV0JDI5</accession>
<keyword evidence="3" id="KW-1185">Reference proteome</keyword>
<organism evidence="2 3">
    <name type="scientific">Trichocoleus desertorum GB2-A4</name>
    <dbReference type="NCBI Taxonomy" id="2933944"/>
    <lineage>
        <taxon>Bacteria</taxon>
        <taxon>Bacillati</taxon>
        <taxon>Cyanobacteriota</taxon>
        <taxon>Cyanophyceae</taxon>
        <taxon>Leptolyngbyales</taxon>
        <taxon>Trichocoleusaceae</taxon>
        <taxon>Trichocoleus</taxon>
    </lineage>
</organism>
<feature type="compositionally biased region" description="Basic and acidic residues" evidence="1">
    <location>
        <begin position="1"/>
        <end position="23"/>
    </location>
</feature>
<evidence type="ECO:0000313" key="2">
    <source>
        <dbReference type="EMBL" id="MEP0819125.1"/>
    </source>
</evidence>
<dbReference type="EMBL" id="JAMPKM010000012">
    <property type="protein sequence ID" value="MEP0819125.1"/>
    <property type="molecule type" value="Genomic_DNA"/>
</dbReference>
<feature type="compositionally biased region" description="Gly residues" evidence="1">
    <location>
        <begin position="39"/>
        <end position="49"/>
    </location>
</feature>
<comment type="caution">
    <text evidence="2">The sequence shown here is derived from an EMBL/GenBank/DDBJ whole genome shotgun (WGS) entry which is preliminary data.</text>
</comment>
<proteinExistence type="predicted"/>
<evidence type="ECO:0000256" key="1">
    <source>
        <dbReference type="SAM" id="MobiDB-lite"/>
    </source>
</evidence>
<dbReference type="Proteomes" id="UP001464891">
    <property type="component" value="Unassembled WGS sequence"/>
</dbReference>
<feature type="region of interest" description="Disordered" evidence="1">
    <location>
        <begin position="1"/>
        <end position="49"/>
    </location>
</feature>